<dbReference type="CDD" id="cd06661">
    <property type="entry name" value="GGCT_like"/>
    <property type="match status" value="1"/>
</dbReference>
<gene>
    <name evidence="5" type="ORF">CkaCkLH20_03912</name>
</gene>
<dbReference type="PANTHER" id="PTHR31544">
    <property type="entry name" value="AIG2-LIKE PROTEIN D"/>
    <property type="match status" value="1"/>
</dbReference>
<dbReference type="EMBL" id="JAATWM020000010">
    <property type="protein sequence ID" value="KAF9878420.1"/>
    <property type="molecule type" value="Genomic_DNA"/>
</dbReference>
<organism evidence="5 6">
    <name type="scientific">Colletotrichum karsti</name>
    <dbReference type="NCBI Taxonomy" id="1095194"/>
    <lineage>
        <taxon>Eukaryota</taxon>
        <taxon>Fungi</taxon>
        <taxon>Dikarya</taxon>
        <taxon>Ascomycota</taxon>
        <taxon>Pezizomycotina</taxon>
        <taxon>Sordariomycetes</taxon>
        <taxon>Hypocreomycetidae</taxon>
        <taxon>Glomerellales</taxon>
        <taxon>Glomerellaceae</taxon>
        <taxon>Colletotrichum</taxon>
        <taxon>Colletotrichum boninense species complex</taxon>
    </lineage>
</organism>
<dbReference type="Pfam" id="PF06094">
    <property type="entry name" value="GGACT"/>
    <property type="match status" value="1"/>
</dbReference>
<dbReference type="InterPro" id="IPR009288">
    <property type="entry name" value="AIG2-like_dom"/>
</dbReference>
<keyword evidence="2" id="KW-0808">Transferase</keyword>
<keyword evidence="6" id="KW-1185">Reference proteome</keyword>
<dbReference type="InterPro" id="IPR036568">
    <property type="entry name" value="GGCT-like_sf"/>
</dbReference>
<dbReference type="GO" id="GO:0016740">
    <property type="term" value="F:transferase activity"/>
    <property type="evidence" value="ECO:0007669"/>
    <property type="project" value="UniProtKB-KW"/>
</dbReference>
<dbReference type="Gene3D" id="3.10.490.10">
    <property type="entry name" value="Gamma-glutamyl cyclotransferase-like"/>
    <property type="match status" value="1"/>
</dbReference>
<dbReference type="Proteomes" id="UP000781932">
    <property type="component" value="Unassembled WGS sequence"/>
</dbReference>
<sequence length="327" mass="37197">MDLLGVLEAMASMSFDQPQDDEPLPTDVVERWQRLFGFDTYAEAASKIQEHRSNLGRDTVSDVHWDMVREEKEAQGYDKEAYEYSCRLQATVRPPAPTKSKPVKKSRPAKYLVMLSGPLDSAVRIRTMANTQETPEVFDGTLDDGSQAQFCVVDEYAKESILEALSQEKSSFQPLFIRHNKAEKELSATSMYPTLGLDATLPQNRPTSLNDERLSPSQNEYPVWYFFYGTLADPTVIQRLLSVEPEYRKATIRRGALMTWGGKYRALIDAPADSTIDGYAFRVVSQEQEDVLQTYETDKYEVVRCLIEMEDEAVRGLTFRFIGEPHA</sequence>
<dbReference type="GeneID" id="62159705"/>
<dbReference type="AlphaFoldDB" id="A0A9P6I9E9"/>
<evidence type="ECO:0000313" key="5">
    <source>
        <dbReference type="EMBL" id="KAF9878420.1"/>
    </source>
</evidence>
<evidence type="ECO:0000313" key="6">
    <source>
        <dbReference type="Proteomes" id="UP000781932"/>
    </source>
</evidence>
<reference evidence="5" key="2">
    <citation type="submission" date="2020-11" db="EMBL/GenBank/DDBJ databases">
        <title>Whole genome sequencing of Colletotrichum sp.</title>
        <authorList>
            <person name="Li H."/>
        </authorList>
    </citation>
    <scope>NUCLEOTIDE SEQUENCE</scope>
    <source>
        <strain evidence="5">CkLH20</strain>
    </source>
</reference>
<evidence type="ECO:0000256" key="2">
    <source>
        <dbReference type="ARBA" id="ARBA00022679"/>
    </source>
</evidence>
<dbReference type="PANTHER" id="PTHR31544:SF4">
    <property type="entry name" value="GAMMA-GLUTAMYLCYCLOTRANSFERASE-RELATED"/>
    <property type="match status" value="1"/>
</dbReference>
<dbReference type="OrthoDB" id="3262926at2759"/>
<comment type="caution">
    <text evidence="5">The sequence shown here is derived from an EMBL/GenBank/DDBJ whole genome shotgun (WGS) entry which is preliminary data.</text>
</comment>
<dbReference type="RefSeq" id="XP_038747881.1">
    <property type="nucleotide sequence ID" value="XM_038886631.1"/>
</dbReference>
<dbReference type="InterPro" id="IPR045038">
    <property type="entry name" value="AIG2-like"/>
</dbReference>
<protein>
    <recommendedName>
        <fullName evidence="3">Putative gamma-glutamylcyclotransferase</fullName>
    </recommendedName>
</protein>
<accession>A0A9P6I9E9</accession>
<dbReference type="InterPro" id="IPR013024">
    <property type="entry name" value="GGCT-like"/>
</dbReference>
<evidence type="ECO:0000259" key="4">
    <source>
        <dbReference type="Pfam" id="PF06094"/>
    </source>
</evidence>
<proteinExistence type="inferred from homology"/>
<comment type="similarity">
    <text evidence="1">Belongs to the gamma-glutamylcyclotransferase family.</text>
</comment>
<evidence type="ECO:0000256" key="1">
    <source>
        <dbReference type="ARBA" id="ARBA00008861"/>
    </source>
</evidence>
<reference evidence="5" key="1">
    <citation type="submission" date="2020-03" db="EMBL/GenBank/DDBJ databases">
        <authorList>
            <person name="He L."/>
        </authorList>
    </citation>
    <scope>NUCLEOTIDE SEQUENCE</scope>
    <source>
        <strain evidence="5">CkLH20</strain>
    </source>
</reference>
<feature type="domain" description="Gamma-glutamylcyclotransferase AIG2-like" evidence="4">
    <location>
        <begin position="225"/>
        <end position="316"/>
    </location>
</feature>
<dbReference type="SUPFAM" id="SSF110857">
    <property type="entry name" value="Gamma-glutamyl cyclotransferase-like"/>
    <property type="match status" value="1"/>
</dbReference>
<evidence type="ECO:0000256" key="3">
    <source>
        <dbReference type="ARBA" id="ARBA00030602"/>
    </source>
</evidence>
<name>A0A9P6I9E9_9PEZI</name>